<protein>
    <submittedName>
        <fullName evidence="1">Nuclease HARBI1-like 10</fullName>
    </submittedName>
</protein>
<dbReference type="AlphaFoldDB" id="A0A8J5KE59"/>
<comment type="caution">
    <text evidence="1">The sequence shown here is derived from an EMBL/GenBank/DDBJ whole genome shotgun (WGS) entry which is preliminary data.</text>
</comment>
<organism evidence="1 2">
    <name type="scientific">Homarus americanus</name>
    <name type="common">American lobster</name>
    <dbReference type="NCBI Taxonomy" id="6706"/>
    <lineage>
        <taxon>Eukaryota</taxon>
        <taxon>Metazoa</taxon>
        <taxon>Ecdysozoa</taxon>
        <taxon>Arthropoda</taxon>
        <taxon>Crustacea</taxon>
        <taxon>Multicrustacea</taxon>
        <taxon>Malacostraca</taxon>
        <taxon>Eumalacostraca</taxon>
        <taxon>Eucarida</taxon>
        <taxon>Decapoda</taxon>
        <taxon>Pleocyemata</taxon>
        <taxon>Astacidea</taxon>
        <taxon>Nephropoidea</taxon>
        <taxon>Nephropidae</taxon>
        <taxon>Homarus</taxon>
    </lineage>
</organism>
<reference evidence="1" key="1">
    <citation type="journal article" date="2021" name="Sci. Adv.">
        <title>The American lobster genome reveals insights on longevity, neural, and immune adaptations.</title>
        <authorList>
            <person name="Polinski J.M."/>
            <person name="Zimin A.V."/>
            <person name="Clark K.F."/>
            <person name="Kohn A.B."/>
            <person name="Sadowski N."/>
            <person name="Timp W."/>
            <person name="Ptitsyn A."/>
            <person name="Khanna P."/>
            <person name="Romanova D.Y."/>
            <person name="Williams P."/>
            <person name="Greenwood S.J."/>
            <person name="Moroz L.L."/>
            <person name="Walt D.R."/>
            <person name="Bodnar A.G."/>
        </authorList>
    </citation>
    <scope>NUCLEOTIDE SEQUENCE</scope>
    <source>
        <strain evidence="1">GMGI-L3</strain>
    </source>
</reference>
<accession>A0A8J5KE59</accession>
<sequence>MDKRHWQGWRKCRQRHGRRLRRIVGDRMNPFTAMSNAEFVDRFRLRKESVNSIIQKSQEQLPVANDRRGCPVPPNLQVLIAIRCMATGSHQIAIGDCYYVSQTCVSLYLASVSRAIASLSEQFIKFPAGNNLFKTVQAFYNIARMPGVIGSIDCTHVAILRPTCN</sequence>
<gene>
    <name evidence="1" type="primary">Harbi1-L10</name>
    <name evidence="1" type="ORF">Hamer_G013370</name>
</gene>
<name>A0A8J5KE59_HOMAM</name>
<feature type="non-terminal residue" evidence="1">
    <location>
        <position position="1"/>
    </location>
</feature>
<dbReference type="EMBL" id="JAHLQT010015640">
    <property type="protein sequence ID" value="KAG7169735.1"/>
    <property type="molecule type" value="Genomic_DNA"/>
</dbReference>
<keyword evidence="2" id="KW-1185">Reference proteome</keyword>
<evidence type="ECO:0000313" key="1">
    <source>
        <dbReference type="EMBL" id="KAG7169735.1"/>
    </source>
</evidence>
<proteinExistence type="predicted"/>
<evidence type="ECO:0000313" key="2">
    <source>
        <dbReference type="Proteomes" id="UP000747542"/>
    </source>
</evidence>
<dbReference type="Proteomes" id="UP000747542">
    <property type="component" value="Unassembled WGS sequence"/>
</dbReference>